<dbReference type="RefSeq" id="WP_079690186.1">
    <property type="nucleotide sequence ID" value="NZ_FUZU01000005.1"/>
</dbReference>
<gene>
    <name evidence="1" type="ORF">SAMN05660236_5695</name>
</gene>
<dbReference type="EMBL" id="FUZU01000005">
    <property type="protein sequence ID" value="SKC88793.1"/>
    <property type="molecule type" value="Genomic_DNA"/>
</dbReference>
<keyword evidence="2" id="KW-1185">Reference proteome</keyword>
<dbReference type="Proteomes" id="UP000190961">
    <property type="component" value="Unassembled WGS sequence"/>
</dbReference>
<accession>A0A1T5ML65</accession>
<proteinExistence type="predicted"/>
<protein>
    <submittedName>
        <fullName evidence="1">Uncharacterized protein</fullName>
    </submittedName>
</protein>
<evidence type="ECO:0000313" key="2">
    <source>
        <dbReference type="Proteomes" id="UP000190961"/>
    </source>
</evidence>
<dbReference type="AlphaFoldDB" id="A0A1T5ML65"/>
<sequence length="182" mass="21578">MTITFNKTGKRTNSFLGDTYKSEYIFTTTNKSPIAKFTYSDFNATLETEGRTYQIKPVHGIFTINEFIILEGDSPVGQKKTFKWFNRLSIKLLTGKSYKLKRLYKSFWDRFINRSDYYVQLQNENEIVSYSFTKGMRFENGYFNERYRELKGQIETDLDNSLVSFLGVFLIEQLLDQERDTR</sequence>
<evidence type="ECO:0000313" key="1">
    <source>
        <dbReference type="EMBL" id="SKC88793.1"/>
    </source>
</evidence>
<reference evidence="1 2" key="1">
    <citation type="submission" date="2017-02" db="EMBL/GenBank/DDBJ databases">
        <authorList>
            <person name="Peterson S.W."/>
        </authorList>
    </citation>
    <scope>NUCLEOTIDE SEQUENCE [LARGE SCALE GENOMIC DNA]</scope>
    <source>
        <strain evidence="1 2">DSM 25262</strain>
    </source>
</reference>
<name>A0A1T5ML65_9BACT</name>
<organism evidence="1 2">
    <name type="scientific">Ohtaekwangia koreensis</name>
    <dbReference type="NCBI Taxonomy" id="688867"/>
    <lineage>
        <taxon>Bacteria</taxon>
        <taxon>Pseudomonadati</taxon>
        <taxon>Bacteroidota</taxon>
        <taxon>Cytophagia</taxon>
        <taxon>Cytophagales</taxon>
        <taxon>Fulvivirgaceae</taxon>
        <taxon>Ohtaekwangia</taxon>
    </lineage>
</organism>